<protein>
    <submittedName>
        <fullName evidence="11">Cytochrome P450</fullName>
    </submittedName>
</protein>
<dbReference type="GO" id="GO:0020037">
    <property type="term" value="F:heme binding"/>
    <property type="evidence" value="ECO:0007669"/>
    <property type="project" value="InterPro"/>
</dbReference>
<reference evidence="11 12" key="1">
    <citation type="journal article" date="2015" name="Fungal Genet. Biol.">
        <title>Evolution of novel wood decay mechanisms in Agaricales revealed by the genome sequences of Fistulina hepatica and Cylindrobasidium torrendii.</title>
        <authorList>
            <person name="Floudas D."/>
            <person name="Held B.W."/>
            <person name="Riley R."/>
            <person name="Nagy L.G."/>
            <person name="Koehler G."/>
            <person name="Ransdell A.S."/>
            <person name="Younus H."/>
            <person name="Chow J."/>
            <person name="Chiniquy J."/>
            <person name="Lipzen A."/>
            <person name="Tritt A."/>
            <person name="Sun H."/>
            <person name="Haridas S."/>
            <person name="LaButti K."/>
            <person name="Ohm R.A."/>
            <person name="Kues U."/>
            <person name="Blanchette R.A."/>
            <person name="Grigoriev I.V."/>
            <person name="Minto R.E."/>
            <person name="Hibbett D.S."/>
        </authorList>
    </citation>
    <scope>NUCLEOTIDE SEQUENCE [LARGE SCALE GENOMIC DNA]</scope>
    <source>
        <strain evidence="11 12">FP15055 ss-10</strain>
    </source>
</reference>
<name>A0A0D7BGY5_9AGAR</name>
<dbReference type="AlphaFoldDB" id="A0A0D7BGY5"/>
<feature type="binding site" description="axial binding residue" evidence="9">
    <location>
        <position position="435"/>
    </location>
    <ligand>
        <name>heme</name>
        <dbReference type="ChEBI" id="CHEBI:30413"/>
    </ligand>
    <ligandPart>
        <name>Fe</name>
        <dbReference type="ChEBI" id="CHEBI:18248"/>
    </ligandPart>
</feature>
<evidence type="ECO:0000256" key="1">
    <source>
        <dbReference type="ARBA" id="ARBA00001971"/>
    </source>
</evidence>
<keyword evidence="6 10" id="KW-0560">Oxidoreductase</keyword>
<dbReference type="STRING" id="1314674.A0A0D7BGY5"/>
<organism evidence="11 12">
    <name type="scientific">Cylindrobasidium torrendii FP15055 ss-10</name>
    <dbReference type="NCBI Taxonomy" id="1314674"/>
    <lineage>
        <taxon>Eukaryota</taxon>
        <taxon>Fungi</taxon>
        <taxon>Dikarya</taxon>
        <taxon>Basidiomycota</taxon>
        <taxon>Agaricomycotina</taxon>
        <taxon>Agaricomycetes</taxon>
        <taxon>Agaricomycetidae</taxon>
        <taxon>Agaricales</taxon>
        <taxon>Marasmiineae</taxon>
        <taxon>Physalacriaceae</taxon>
        <taxon>Cylindrobasidium</taxon>
    </lineage>
</organism>
<evidence type="ECO:0000313" key="12">
    <source>
        <dbReference type="Proteomes" id="UP000054007"/>
    </source>
</evidence>
<dbReference type="SUPFAM" id="SSF48264">
    <property type="entry name" value="Cytochrome P450"/>
    <property type="match status" value="1"/>
</dbReference>
<evidence type="ECO:0000313" key="11">
    <source>
        <dbReference type="EMBL" id="KIY69838.1"/>
    </source>
</evidence>
<keyword evidence="7 9" id="KW-0408">Iron</keyword>
<keyword evidence="5 9" id="KW-0479">Metal-binding</keyword>
<gene>
    <name evidence="11" type="ORF">CYLTODRAFT_420279</name>
</gene>
<evidence type="ECO:0000256" key="7">
    <source>
        <dbReference type="ARBA" id="ARBA00023004"/>
    </source>
</evidence>
<dbReference type="GO" id="GO:0016705">
    <property type="term" value="F:oxidoreductase activity, acting on paired donors, with incorporation or reduction of molecular oxygen"/>
    <property type="evidence" value="ECO:0007669"/>
    <property type="project" value="InterPro"/>
</dbReference>
<dbReference type="Gene3D" id="1.10.630.10">
    <property type="entry name" value="Cytochrome P450"/>
    <property type="match status" value="1"/>
</dbReference>
<dbReference type="PRINTS" id="PR00385">
    <property type="entry name" value="P450"/>
</dbReference>
<proteinExistence type="inferred from homology"/>
<keyword evidence="8 10" id="KW-0503">Monooxygenase</keyword>
<dbReference type="CDD" id="cd11065">
    <property type="entry name" value="CYP64-like"/>
    <property type="match status" value="1"/>
</dbReference>
<dbReference type="PANTHER" id="PTHR46300">
    <property type="entry name" value="P450, PUTATIVE (EUROFUNG)-RELATED-RELATED"/>
    <property type="match status" value="1"/>
</dbReference>
<evidence type="ECO:0000256" key="3">
    <source>
        <dbReference type="ARBA" id="ARBA00010617"/>
    </source>
</evidence>
<evidence type="ECO:0000256" key="9">
    <source>
        <dbReference type="PIRSR" id="PIRSR602401-1"/>
    </source>
</evidence>
<dbReference type="InterPro" id="IPR036396">
    <property type="entry name" value="Cyt_P450_sf"/>
</dbReference>
<dbReference type="EMBL" id="KN880477">
    <property type="protein sequence ID" value="KIY69838.1"/>
    <property type="molecule type" value="Genomic_DNA"/>
</dbReference>
<evidence type="ECO:0000256" key="10">
    <source>
        <dbReference type="RuleBase" id="RU000461"/>
    </source>
</evidence>
<evidence type="ECO:0000256" key="6">
    <source>
        <dbReference type="ARBA" id="ARBA00023002"/>
    </source>
</evidence>
<dbReference type="Pfam" id="PF00067">
    <property type="entry name" value="p450"/>
    <property type="match status" value="1"/>
</dbReference>
<dbReference type="GO" id="GO:0004497">
    <property type="term" value="F:monooxygenase activity"/>
    <property type="evidence" value="ECO:0007669"/>
    <property type="project" value="UniProtKB-KW"/>
</dbReference>
<keyword evidence="12" id="KW-1185">Reference proteome</keyword>
<dbReference type="InterPro" id="IPR050364">
    <property type="entry name" value="Cytochrome_P450_fung"/>
</dbReference>
<dbReference type="InterPro" id="IPR002401">
    <property type="entry name" value="Cyt_P450_E_grp-I"/>
</dbReference>
<dbReference type="InterPro" id="IPR001128">
    <property type="entry name" value="Cyt_P450"/>
</dbReference>
<dbReference type="PANTHER" id="PTHR46300:SF7">
    <property type="entry name" value="P450, PUTATIVE (EUROFUNG)-RELATED"/>
    <property type="match status" value="1"/>
</dbReference>
<dbReference type="PROSITE" id="PS00086">
    <property type="entry name" value="CYTOCHROME_P450"/>
    <property type="match status" value="1"/>
</dbReference>
<comment type="similarity">
    <text evidence="3 10">Belongs to the cytochrome P450 family.</text>
</comment>
<comment type="pathway">
    <text evidence="2">Secondary metabolite biosynthesis.</text>
</comment>
<evidence type="ECO:0000256" key="8">
    <source>
        <dbReference type="ARBA" id="ARBA00023033"/>
    </source>
</evidence>
<keyword evidence="4 9" id="KW-0349">Heme</keyword>
<comment type="cofactor">
    <cofactor evidence="1 9">
        <name>heme</name>
        <dbReference type="ChEBI" id="CHEBI:30413"/>
    </cofactor>
</comment>
<evidence type="ECO:0000256" key="2">
    <source>
        <dbReference type="ARBA" id="ARBA00005179"/>
    </source>
</evidence>
<dbReference type="Proteomes" id="UP000054007">
    <property type="component" value="Unassembled WGS sequence"/>
</dbReference>
<evidence type="ECO:0000256" key="5">
    <source>
        <dbReference type="ARBA" id="ARBA00022723"/>
    </source>
</evidence>
<evidence type="ECO:0000256" key="4">
    <source>
        <dbReference type="ARBA" id="ARBA00022617"/>
    </source>
</evidence>
<dbReference type="OrthoDB" id="2789670at2759"/>
<dbReference type="GO" id="GO:0005506">
    <property type="term" value="F:iron ion binding"/>
    <property type="evidence" value="ECO:0007669"/>
    <property type="project" value="InterPro"/>
</dbReference>
<accession>A0A0D7BGY5</accession>
<dbReference type="InterPro" id="IPR017972">
    <property type="entry name" value="Cyt_P450_CS"/>
</dbReference>
<sequence>MTSTSTSSTLLATFVGAAVLYAWLTRRAHGKLPPGPPGLPIIGNMLDMAHGRVWENFARMGETYGPVISLTIGATPIIVINTFEQAKQIFDAKGAIYSSRPSLFMSGELMGWKKSCGFLESGKDLIQTRRMIHQELGSMSQIRTFYPQEEDQARRFLGLVAEKPDRIVDHCFRHAGAIILRITYGYTAKDYDDEVITAVNKAMHTLVVATHPGLRGFLVDQFPILASLPEWVPGTHFKRLGREWAALYENMLDLPLNYTRQCLKDGTAENSFSAKWLRRGLPKDEEELLRHAAGSLEAAGAETTAVALHAFYLLMAIHPDVLKRAQAEVDEVCGHDRLPTYADREHLPYLQAVLKELARFHLSVPLAIPHTTTQDDIHDGYCIPKGSMIFSNLWAMARDSEMYPNPHKFDPDRFLGNTPNRDPYDFVFGIGRRRCPGRLLADASVFITSAMTLATFNIKPGKNASGERVVPCLEPGPDMVCLPKHFPLEITPRFSQEQMDVLIRGAH</sequence>
<dbReference type="PRINTS" id="PR00463">
    <property type="entry name" value="EP450I"/>
</dbReference>